<evidence type="ECO:0000259" key="3">
    <source>
        <dbReference type="Pfam" id="PF00496"/>
    </source>
</evidence>
<dbReference type="GO" id="GO:0005886">
    <property type="term" value="C:plasma membrane"/>
    <property type="evidence" value="ECO:0007669"/>
    <property type="project" value="UniProtKB-SubCell"/>
</dbReference>
<feature type="region of interest" description="Disordered" evidence="2">
    <location>
        <begin position="34"/>
        <end position="67"/>
    </location>
</feature>
<keyword evidence="5" id="KW-1185">Reference proteome</keyword>
<dbReference type="PANTHER" id="PTHR30290:SF62">
    <property type="entry name" value="OLIGOPEPTIDE ABC TRANSPORTER, PERIPLASMIC OLIGOPEPTIDE-BINDING PROTEIN"/>
    <property type="match status" value="1"/>
</dbReference>
<dbReference type="PROSITE" id="PS01040">
    <property type="entry name" value="SBP_BACTERIAL_5"/>
    <property type="match status" value="1"/>
</dbReference>
<accession>A0A927CLC5</accession>
<comment type="caution">
    <text evidence="4">The sequence shown here is derived from an EMBL/GenBank/DDBJ whole genome shotgun (WGS) entry which is preliminary data.</text>
</comment>
<dbReference type="Pfam" id="PF00496">
    <property type="entry name" value="SBP_bac_5"/>
    <property type="match status" value="1"/>
</dbReference>
<protein>
    <submittedName>
        <fullName evidence="4">ABC transporter substrate-binding protein</fullName>
    </submittedName>
</protein>
<evidence type="ECO:0000313" key="4">
    <source>
        <dbReference type="EMBL" id="MBD2868703.1"/>
    </source>
</evidence>
<dbReference type="Proteomes" id="UP000632125">
    <property type="component" value="Unassembled WGS sequence"/>
</dbReference>
<proteinExistence type="predicted"/>
<feature type="domain" description="Solute-binding protein family 5" evidence="3">
    <location>
        <begin position="144"/>
        <end position="549"/>
    </location>
</feature>
<sequence length="672" mass="74939">MQFTYGGVNLRRRKGIAILLVIIFIIAAGCTNNNDSPKPSNAADNPGNESKAGDEEEGKGGGGTGTAAAKEAPMLAKLVSEGALPPLAERLPVQGDVMVQPVVDEIGQYGGDWTMAWTGPGDKWAVGQPTEEALFRFNKDGSGVEPNVAKSYEVNDNSTEFTIRLREGMKWSDGMPFTADDVLFYWEHMLTKETFGKAIYDAYYSVDPVTGDKALATVAKVDDYTFKVVHKYPSVQFLERVAIDNKWFFAPAHFHKTILPELAGEDKALAIAKEWGFEDTTAFLKETGYYYWIYPQIPTLRPWVAKNDPNGDQFIMERNPYYWKTDPDGNQLPYMDRIVATKIQDPSQRVLGTLAGDFNLSTFGAQDFTVLKENEEKGDFRVIPWQQPAWMTSGLQLNQTIDDPNLRKLFQDIRFREALSLGVNRTEITEIVTNGIADPIQASVQEGLLGYQEGWADQWASFDPDRANALLDEIGLTKRDKNDFRLFPDGSDVTLTIMDSSEESANYTELLKKYYEDMGIKTNVKIVDQATLQELKYSNQVPASIENISVVNVAYRPDALVPLRVLTPWYGQYGLYVSSGGKEGVKPEGDVAEILAFWDQIKAAGTAEEINRLGDEIVKLHRKNQWVIGYAGPTPTLIAASNKMGNIPEDMIWADEFRSLGAAHPAQFYLKP</sequence>
<feature type="compositionally biased region" description="Polar residues" evidence="2">
    <location>
        <begin position="34"/>
        <end position="43"/>
    </location>
</feature>
<dbReference type="EMBL" id="JACXIY010000011">
    <property type="protein sequence ID" value="MBD2868703.1"/>
    <property type="molecule type" value="Genomic_DNA"/>
</dbReference>
<reference evidence="4" key="1">
    <citation type="submission" date="2020-09" db="EMBL/GenBank/DDBJ databases">
        <title>A novel bacterium of genus Paenibacillus, isolated from South China Sea.</title>
        <authorList>
            <person name="Huang H."/>
            <person name="Mo K."/>
            <person name="Hu Y."/>
        </authorList>
    </citation>
    <scope>NUCLEOTIDE SEQUENCE</scope>
    <source>
        <strain evidence="4">IB182493</strain>
    </source>
</reference>
<dbReference type="InterPro" id="IPR000914">
    <property type="entry name" value="SBP_5_dom"/>
</dbReference>
<dbReference type="AlphaFoldDB" id="A0A927CLC5"/>
<evidence type="ECO:0000313" key="5">
    <source>
        <dbReference type="Proteomes" id="UP000632125"/>
    </source>
</evidence>
<name>A0A927CLC5_9BACL</name>
<organism evidence="4 5">
    <name type="scientific">Paenibacillus arenilitoris</name>
    <dbReference type="NCBI Taxonomy" id="2772299"/>
    <lineage>
        <taxon>Bacteria</taxon>
        <taxon>Bacillati</taxon>
        <taxon>Bacillota</taxon>
        <taxon>Bacilli</taxon>
        <taxon>Bacillales</taxon>
        <taxon>Paenibacillaceae</taxon>
        <taxon>Paenibacillus</taxon>
    </lineage>
</organism>
<dbReference type="CDD" id="cd08500">
    <property type="entry name" value="PBP2_NikA_DppA_OppA_like_4"/>
    <property type="match status" value="1"/>
</dbReference>
<dbReference type="GO" id="GO:1904680">
    <property type="term" value="F:peptide transmembrane transporter activity"/>
    <property type="evidence" value="ECO:0007669"/>
    <property type="project" value="TreeGrafter"/>
</dbReference>
<evidence type="ECO:0000256" key="2">
    <source>
        <dbReference type="SAM" id="MobiDB-lite"/>
    </source>
</evidence>
<dbReference type="InterPro" id="IPR023765">
    <property type="entry name" value="SBP_5_CS"/>
</dbReference>
<evidence type="ECO:0000256" key="1">
    <source>
        <dbReference type="ARBA" id="ARBA00004193"/>
    </source>
</evidence>
<dbReference type="InterPro" id="IPR039424">
    <property type="entry name" value="SBP_5"/>
</dbReference>
<dbReference type="SUPFAM" id="SSF53850">
    <property type="entry name" value="Periplasmic binding protein-like II"/>
    <property type="match status" value="1"/>
</dbReference>
<gene>
    <name evidence="4" type="ORF">IDH41_08935</name>
</gene>
<dbReference type="Gene3D" id="3.40.190.10">
    <property type="entry name" value="Periplasmic binding protein-like II"/>
    <property type="match status" value="1"/>
</dbReference>
<comment type="subcellular location">
    <subcellularLocation>
        <location evidence="1">Cell membrane</location>
        <topology evidence="1">Lipid-anchor</topology>
    </subcellularLocation>
</comment>
<dbReference type="Gene3D" id="3.10.105.10">
    <property type="entry name" value="Dipeptide-binding Protein, Domain 3"/>
    <property type="match status" value="1"/>
</dbReference>
<dbReference type="GO" id="GO:0015833">
    <property type="term" value="P:peptide transport"/>
    <property type="evidence" value="ECO:0007669"/>
    <property type="project" value="TreeGrafter"/>
</dbReference>
<dbReference type="PANTHER" id="PTHR30290">
    <property type="entry name" value="PERIPLASMIC BINDING COMPONENT OF ABC TRANSPORTER"/>
    <property type="match status" value="1"/>
</dbReference>